<name>A0A494ZRV1_9BACI</name>
<sequence length="59" mass="6959">MLIFWTYIDKLNHPNNDEAVLEILTDIFENDLLDENSQKEISQCTEAKGNGRRRYLSRS</sequence>
<keyword evidence="2" id="KW-1185">Reference proteome</keyword>
<evidence type="ECO:0000313" key="2">
    <source>
        <dbReference type="Proteomes" id="UP000269301"/>
    </source>
</evidence>
<dbReference type="RefSeq" id="WP_121206181.1">
    <property type="nucleotide sequence ID" value="NZ_RBZP01000033.1"/>
</dbReference>
<protein>
    <submittedName>
        <fullName evidence="1">Uncharacterized protein</fullName>
    </submittedName>
</protein>
<organism evidence="1 2">
    <name type="scientific">Oceanobacillus halophilus</name>
    <dbReference type="NCBI Taxonomy" id="930130"/>
    <lineage>
        <taxon>Bacteria</taxon>
        <taxon>Bacillati</taxon>
        <taxon>Bacillota</taxon>
        <taxon>Bacilli</taxon>
        <taxon>Bacillales</taxon>
        <taxon>Bacillaceae</taxon>
        <taxon>Oceanobacillus</taxon>
    </lineage>
</organism>
<dbReference type="EMBL" id="RBZP01000033">
    <property type="protein sequence ID" value="RKQ28209.1"/>
    <property type="molecule type" value="Genomic_DNA"/>
</dbReference>
<proteinExistence type="predicted"/>
<reference evidence="1 2" key="1">
    <citation type="journal article" date="2016" name="Int. J. Syst. Evol. Microbiol.">
        <title>Oceanobacillus halophilus sp. nov., a novel moderately halophilic bacterium from a hypersaline lake.</title>
        <authorList>
            <person name="Amoozegar M.A."/>
            <person name="Bagheri M."/>
            <person name="Makhdoumi A."/>
            <person name="Nikou M.M."/>
            <person name="Fazeli S.A.S."/>
            <person name="Schumann P."/>
            <person name="Sproer C."/>
            <person name="Sanchez-Porro C."/>
            <person name="Ventosa A."/>
        </authorList>
    </citation>
    <scope>NUCLEOTIDE SEQUENCE [LARGE SCALE GENOMIC DNA]</scope>
    <source>
        <strain evidence="1 2">DSM 23996</strain>
    </source>
</reference>
<dbReference type="Proteomes" id="UP000269301">
    <property type="component" value="Unassembled WGS sequence"/>
</dbReference>
<evidence type="ECO:0000313" key="1">
    <source>
        <dbReference type="EMBL" id="RKQ28209.1"/>
    </source>
</evidence>
<comment type="caution">
    <text evidence="1">The sequence shown here is derived from an EMBL/GenBank/DDBJ whole genome shotgun (WGS) entry which is preliminary data.</text>
</comment>
<accession>A0A494ZRV1</accession>
<gene>
    <name evidence="1" type="ORF">D8M06_19120</name>
</gene>
<dbReference type="AlphaFoldDB" id="A0A494ZRV1"/>